<reference evidence="2" key="1">
    <citation type="submission" date="2018-09" db="EMBL/GenBank/DDBJ databases">
        <title>whole genome sequence of T. equiperdum IVM-t1 strain.</title>
        <authorList>
            <person name="Suganuma K."/>
        </authorList>
    </citation>
    <scope>NUCLEOTIDE SEQUENCE [LARGE SCALE GENOMIC DNA]</scope>
    <source>
        <strain evidence="2">IVM-t1</strain>
    </source>
</reference>
<name>A0A3L6L751_9TRYP</name>
<comment type="caution">
    <text evidence="2">The sequence shown here is derived from an EMBL/GenBank/DDBJ whole genome shotgun (WGS) entry which is preliminary data.</text>
</comment>
<evidence type="ECO:0000313" key="2">
    <source>
        <dbReference type="EMBL" id="RHW70240.1"/>
    </source>
</evidence>
<evidence type="ECO:0008006" key="3">
    <source>
        <dbReference type="Google" id="ProtNLM"/>
    </source>
</evidence>
<keyword evidence="1" id="KW-0472">Membrane</keyword>
<dbReference type="AlphaFoldDB" id="A0A3L6L751"/>
<gene>
    <name evidence="2" type="ORF">DPX39_090049400</name>
</gene>
<evidence type="ECO:0000256" key="1">
    <source>
        <dbReference type="SAM" id="Phobius"/>
    </source>
</evidence>
<sequence length="57" mass="6313">MHAEWDATWYFVALVALAHIIAVAIVFMCMCKAQPKRHAGGNKQMLAAVKAIGRKED</sequence>
<keyword evidence="1" id="KW-0812">Transmembrane</keyword>
<accession>A0A3L6L751</accession>
<feature type="transmembrane region" description="Helical" evidence="1">
    <location>
        <begin position="7"/>
        <end position="29"/>
    </location>
</feature>
<organism evidence="2">
    <name type="scientific">Trypanosoma brucei equiperdum</name>
    <dbReference type="NCBI Taxonomy" id="630700"/>
    <lineage>
        <taxon>Eukaryota</taxon>
        <taxon>Discoba</taxon>
        <taxon>Euglenozoa</taxon>
        <taxon>Kinetoplastea</taxon>
        <taxon>Metakinetoplastina</taxon>
        <taxon>Trypanosomatida</taxon>
        <taxon>Trypanosomatidae</taxon>
        <taxon>Trypanosoma</taxon>
    </lineage>
</organism>
<proteinExistence type="predicted"/>
<protein>
    <recommendedName>
        <fullName evidence="3">Transmembrane protein</fullName>
    </recommendedName>
</protein>
<dbReference type="EMBL" id="QSBY01000009">
    <property type="protein sequence ID" value="RHW70240.1"/>
    <property type="molecule type" value="Genomic_DNA"/>
</dbReference>
<dbReference type="Proteomes" id="UP000266743">
    <property type="component" value="Chromosome 9"/>
</dbReference>
<keyword evidence="1" id="KW-1133">Transmembrane helix</keyword>